<dbReference type="SMART" id="SM00470">
    <property type="entry name" value="ParB"/>
    <property type="match status" value="1"/>
</dbReference>
<evidence type="ECO:0000313" key="2">
    <source>
        <dbReference type="EMBL" id="CCK78916.1"/>
    </source>
</evidence>
<sequence>MRINMENNFINISELNIQDPFVSIFPVGNDTLESIRQDMDTNGFDPIFPIIVWEGKNVVVDGHTRFAAAKALGLEEVPVLFKAFENEDDAVLYSFHIQRNRRNMSDDDILRCLELLDTIHAVPKKQKNLDSPKPTRKETNEIRAKELGISPHKVDKARKVLEYGTDDIRESVNSGEKSINKAFQEVQEIRRESGEIKGKPINGLGSAAKYTQTLGKFLKELTRIREDGWHDVSQEKALADLEAIIELIES</sequence>
<dbReference type="HOGENOM" id="CLU_085072_0_0_7"/>
<dbReference type="AlphaFoldDB" id="K0NDE0"/>
<dbReference type="InterPro" id="IPR003115">
    <property type="entry name" value="ParB_N"/>
</dbReference>
<organism evidence="2 3">
    <name type="scientific">Desulfobacula toluolica (strain DSM 7467 / Tol2)</name>
    <dbReference type="NCBI Taxonomy" id="651182"/>
    <lineage>
        <taxon>Bacteria</taxon>
        <taxon>Pseudomonadati</taxon>
        <taxon>Thermodesulfobacteriota</taxon>
        <taxon>Desulfobacteria</taxon>
        <taxon>Desulfobacterales</taxon>
        <taxon>Desulfobacteraceae</taxon>
        <taxon>Desulfobacula</taxon>
    </lineage>
</organism>
<feature type="domain" description="ParB-like N-terminal" evidence="1">
    <location>
        <begin position="8"/>
        <end position="101"/>
    </location>
</feature>
<keyword evidence="3" id="KW-1185">Reference proteome</keyword>
<dbReference type="SUPFAM" id="SSF110849">
    <property type="entry name" value="ParB/Sulfiredoxin"/>
    <property type="match status" value="1"/>
</dbReference>
<name>K0NDE0_DESTT</name>
<evidence type="ECO:0000313" key="3">
    <source>
        <dbReference type="Proteomes" id="UP000007347"/>
    </source>
</evidence>
<dbReference type="KEGG" id="dto:TOL2_C07480"/>
<dbReference type="Gene3D" id="3.90.1530.10">
    <property type="entry name" value="Conserved hypothetical protein from pyrococcus furiosus pfu- 392566-001, ParB domain"/>
    <property type="match status" value="1"/>
</dbReference>
<proteinExistence type="predicted"/>
<dbReference type="Proteomes" id="UP000007347">
    <property type="component" value="Chromosome"/>
</dbReference>
<dbReference type="OrthoDB" id="5415027at2"/>
<reference evidence="2 3" key="1">
    <citation type="journal article" date="2013" name="Environ. Microbiol.">
        <title>Complete genome, catabolic sub-proteomes and key-metabolites of Desulfobacula toluolica Tol2, a marine, aromatic compound-degrading, sulfate-reducing bacterium.</title>
        <authorList>
            <person name="Wohlbrand L."/>
            <person name="Jacob J.H."/>
            <person name="Kube M."/>
            <person name="Mussmann M."/>
            <person name="Jarling R."/>
            <person name="Beck A."/>
            <person name="Amann R."/>
            <person name="Wilkes H."/>
            <person name="Reinhardt R."/>
            <person name="Rabus R."/>
        </authorList>
    </citation>
    <scope>NUCLEOTIDE SEQUENCE [LARGE SCALE GENOMIC DNA]</scope>
    <source>
        <strain evidence="3">DSM 7467 / Tol2</strain>
    </source>
</reference>
<protein>
    <submittedName>
        <fullName evidence="2">Plasmid replication/partition related protein, ParB-like</fullName>
    </submittedName>
</protein>
<dbReference type="InterPro" id="IPR036086">
    <property type="entry name" value="ParB/Sulfiredoxin_sf"/>
</dbReference>
<dbReference type="STRING" id="651182.TOL2_C07480"/>
<accession>K0NDE0</accession>
<evidence type="ECO:0000259" key="1">
    <source>
        <dbReference type="SMART" id="SM00470"/>
    </source>
</evidence>
<gene>
    <name evidence="2" type="ordered locus">TOL2_C07480</name>
</gene>
<dbReference type="EMBL" id="FO203503">
    <property type="protein sequence ID" value="CCK78916.1"/>
    <property type="molecule type" value="Genomic_DNA"/>
</dbReference>